<evidence type="ECO:0000313" key="1">
    <source>
        <dbReference type="EMBL" id="KAF1767910.1"/>
    </source>
</evidence>
<dbReference type="RefSeq" id="XP_053590696.1">
    <property type="nucleotide sequence ID" value="XM_053726502.1"/>
</dbReference>
<protein>
    <submittedName>
        <fullName evidence="1">Uncharacterized protein</fullName>
    </submittedName>
</protein>
<evidence type="ECO:0000313" key="2">
    <source>
        <dbReference type="Proteomes" id="UP000483820"/>
    </source>
</evidence>
<dbReference type="EMBL" id="WUAV01000002">
    <property type="protein sequence ID" value="KAF1767910.1"/>
    <property type="molecule type" value="Genomic_DNA"/>
</dbReference>
<proteinExistence type="predicted"/>
<sequence length="593" mass="69104">MPLSLSYPGLKCVLEHLEAVKRAHIIGRSPGLQKIDKLIPLCLKNLQIEKSKLVINKLWITCEKDEVNLKMKRKTFSRQISKTQEDKMKKLAHFWISGRSKIYVDRLSWFCRLPPGFLPVDLKCRVNSLEAIFDFETAILFIDPPSFPLKTVVTIPEASTFQVVKSAETLDLNIFIDRIVTVEDLKKLNNKTVMLTSFCDSRIDIIPLIKYHIETKKDIRTTFVISSYDEGFIRDMLRKFEQAFGEYKSDLDGVNERFLPGSSRFSIPINDETKIHVYATKEQIQTRIPSLRIINSLLPFHFDTVSIESDDLKINDRKWKFRPVWSQEQSDWLNLQTIPNLCDVYMYSGGPYRWNKSPEEMHQQIFDSYLRNNTVIRELLRVYEIPSFLKNRKDWTIKAVNLELRCRSMEDYEYLVEMVDWETVESVTIVVTTDEILEIFEKMEIKTCKTLSILLFPAIASPTLNQLLNLQNHHLHLHHTRFTLSDLQKLVENWIASGAREVGTRFSWGRESYDKVMDVFDHFRECLGAVPAKHPGLGQHFYANGVAIKMGKDRKLVMYGGVKRHSKKNVQSVAPWMFRMEVMAADPTFDIPH</sequence>
<gene>
    <name evidence="1" type="ORF">GCK72_007870</name>
</gene>
<dbReference type="PANTHER" id="PTHR31379:SF1">
    <property type="entry name" value="F-BOX C PROTEIN-RELATED"/>
    <property type="match status" value="1"/>
</dbReference>
<dbReference type="KEGG" id="crq:GCK72_007870"/>
<accession>A0A6A5HIC7</accession>
<comment type="caution">
    <text evidence="1">The sequence shown here is derived from an EMBL/GenBank/DDBJ whole genome shotgun (WGS) entry which is preliminary data.</text>
</comment>
<dbReference type="GeneID" id="9826656"/>
<dbReference type="PANTHER" id="PTHR31379">
    <property type="entry name" value="F-BOX C PROTEIN-RELATED-RELATED"/>
    <property type="match status" value="1"/>
</dbReference>
<organism evidence="1 2">
    <name type="scientific">Caenorhabditis remanei</name>
    <name type="common">Caenorhabditis vulgaris</name>
    <dbReference type="NCBI Taxonomy" id="31234"/>
    <lineage>
        <taxon>Eukaryota</taxon>
        <taxon>Metazoa</taxon>
        <taxon>Ecdysozoa</taxon>
        <taxon>Nematoda</taxon>
        <taxon>Chromadorea</taxon>
        <taxon>Rhabditida</taxon>
        <taxon>Rhabditina</taxon>
        <taxon>Rhabditomorpha</taxon>
        <taxon>Rhabditoidea</taxon>
        <taxon>Rhabditidae</taxon>
        <taxon>Peloderinae</taxon>
        <taxon>Caenorhabditis</taxon>
    </lineage>
</organism>
<dbReference type="CTD" id="9826656"/>
<dbReference type="Pfam" id="PF12078">
    <property type="entry name" value="DUF3557"/>
    <property type="match status" value="2"/>
</dbReference>
<dbReference type="InterPro" id="IPR021942">
    <property type="entry name" value="DUF3557"/>
</dbReference>
<name>A0A6A5HIC7_CAERE</name>
<dbReference type="AlphaFoldDB" id="A0A6A5HIC7"/>
<dbReference type="Proteomes" id="UP000483820">
    <property type="component" value="Chromosome II"/>
</dbReference>
<reference evidence="1 2" key="1">
    <citation type="submission" date="2019-12" db="EMBL/GenBank/DDBJ databases">
        <title>Chromosome-level assembly of the Caenorhabditis remanei genome.</title>
        <authorList>
            <person name="Teterina A.A."/>
            <person name="Willis J.H."/>
            <person name="Phillips P.C."/>
        </authorList>
    </citation>
    <scope>NUCLEOTIDE SEQUENCE [LARGE SCALE GENOMIC DNA]</scope>
    <source>
        <strain evidence="1 2">PX506</strain>
        <tissue evidence="1">Whole organism</tissue>
    </source>
</reference>